<dbReference type="RefSeq" id="WP_380823786.1">
    <property type="nucleotide sequence ID" value="NZ_JBHTCG010000001.1"/>
</dbReference>
<reference evidence="3" key="1">
    <citation type="journal article" date="2019" name="Int. J. Syst. Evol. Microbiol.">
        <title>The Global Catalogue of Microorganisms (GCM) 10K type strain sequencing project: providing services to taxonomists for standard genome sequencing and annotation.</title>
        <authorList>
            <consortium name="The Broad Institute Genomics Platform"/>
            <consortium name="The Broad Institute Genome Sequencing Center for Infectious Disease"/>
            <person name="Wu L."/>
            <person name="Ma J."/>
        </authorList>
    </citation>
    <scope>NUCLEOTIDE SEQUENCE [LARGE SCALE GENOMIC DNA]</scope>
    <source>
        <strain evidence="3">CECT 7649</strain>
    </source>
</reference>
<comment type="caution">
    <text evidence="2">The sequence shown here is derived from an EMBL/GenBank/DDBJ whole genome shotgun (WGS) entry which is preliminary data.</text>
</comment>
<accession>A0ABW2NTP0</accession>
<sequence length="158" mass="16163">MRTTLRALRPALGVTIGLALTVSGALPASATTAATDAATKTAASSSSVATTATWELRDIGQSICVTSQYGHPGTYFLVPVYGTWSTTLTTGLRNLPPGSTSVGGTPILPGSEYDSTIRGFVQLTVAPTPVGTYTAEVWASDGTVTQAVPAIINVRESC</sequence>
<dbReference type="Proteomes" id="UP001596496">
    <property type="component" value="Unassembled WGS sequence"/>
</dbReference>
<feature type="chain" id="PRO_5046950975" evidence="1">
    <location>
        <begin position="31"/>
        <end position="158"/>
    </location>
</feature>
<feature type="signal peptide" evidence="1">
    <location>
        <begin position="1"/>
        <end position="30"/>
    </location>
</feature>
<dbReference type="EMBL" id="JBHTCG010000001">
    <property type="protein sequence ID" value="MFC7380777.1"/>
    <property type="molecule type" value="Genomic_DNA"/>
</dbReference>
<dbReference type="Pfam" id="PF19410">
    <property type="entry name" value="DUF5980"/>
    <property type="match status" value="1"/>
</dbReference>
<keyword evidence="1" id="KW-0732">Signal</keyword>
<evidence type="ECO:0000313" key="3">
    <source>
        <dbReference type="Proteomes" id="UP001596496"/>
    </source>
</evidence>
<keyword evidence="3" id="KW-1185">Reference proteome</keyword>
<protein>
    <submittedName>
        <fullName evidence="2">DUF5980 family protein</fullName>
    </submittedName>
</protein>
<evidence type="ECO:0000313" key="2">
    <source>
        <dbReference type="EMBL" id="MFC7380777.1"/>
    </source>
</evidence>
<proteinExistence type="predicted"/>
<evidence type="ECO:0000256" key="1">
    <source>
        <dbReference type="SAM" id="SignalP"/>
    </source>
</evidence>
<dbReference type="InterPro" id="IPR046023">
    <property type="entry name" value="DUF5980"/>
</dbReference>
<gene>
    <name evidence="2" type="ORF">ACFQSB_01085</name>
</gene>
<name>A0ABW2NTP0_9ACTN</name>
<organism evidence="2 3">
    <name type="scientific">Sphaerisporangium rhizosphaerae</name>
    <dbReference type="NCBI Taxonomy" id="2269375"/>
    <lineage>
        <taxon>Bacteria</taxon>
        <taxon>Bacillati</taxon>
        <taxon>Actinomycetota</taxon>
        <taxon>Actinomycetes</taxon>
        <taxon>Streptosporangiales</taxon>
        <taxon>Streptosporangiaceae</taxon>
        <taxon>Sphaerisporangium</taxon>
    </lineage>
</organism>